<keyword evidence="7 10" id="KW-1133">Transmembrane helix</keyword>
<feature type="transmembrane region" description="Helical" evidence="10">
    <location>
        <begin position="12"/>
        <end position="31"/>
    </location>
</feature>
<evidence type="ECO:0000256" key="6">
    <source>
        <dbReference type="ARBA" id="ARBA00022968"/>
    </source>
</evidence>
<dbReference type="RefSeq" id="WP_128312925.1">
    <property type="nucleotide sequence ID" value="NZ_JAAKWP010000002.1"/>
</dbReference>
<evidence type="ECO:0000256" key="5">
    <source>
        <dbReference type="ARBA" id="ARBA00022692"/>
    </source>
</evidence>
<comment type="similarity">
    <text evidence="3">Belongs to the COX11/CtaG family.</text>
</comment>
<dbReference type="SUPFAM" id="SSF110111">
    <property type="entry name" value="Ctag/Cox11"/>
    <property type="match status" value="1"/>
</dbReference>
<evidence type="ECO:0000313" key="11">
    <source>
        <dbReference type="EMBL" id="MDH1504523.1"/>
    </source>
</evidence>
<organism evidence="11 12">
    <name type="scientific">Aeromonas caviae</name>
    <name type="common">Aeromonas punctata</name>
    <dbReference type="NCBI Taxonomy" id="648"/>
    <lineage>
        <taxon>Bacteria</taxon>
        <taxon>Pseudomonadati</taxon>
        <taxon>Pseudomonadota</taxon>
        <taxon>Gammaproteobacteria</taxon>
        <taxon>Aeromonadales</taxon>
        <taxon>Aeromonadaceae</taxon>
        <taxon>Aeromonas</taxon>
    </lineage>
</organism>
<dbReference type="NCBIfam" id="NF003465">
    <property type="entry name" value="PRK05089.1"/>
    <property type="match status" value="1"/>
</dbReference>
<dbReference type="Pfam" id="PF04442">
    <property type="entry name" value="CtaG_Cox11"/>
    <property type="match status" value="1"/>
</dbReference>
<evidence type="ECO:0000256" key="10">
    <source>
        <dbReference type="SAM" id="Phobius"/>
    </source>
</evidence>
<evidence type="ECO:0000256" key="9">
    <source>
        <dbReference type="ARBA" id="ARBA00023136"/>
    </source>
</evidence>
<comment type="function">
    <text evidence="1">Exerts its effect at some terminal stage of cytochrome c oxidase synthesis, probably by being involved in the insertion of the copper B into subunit I.</text>
</comment>
<comment type="caution">
    <text evidence="11">The sequence shown here is derived from an EMBL/GenBank/DDBJ whole genome shotgun (WGS) entry which is preliminary data.</text>
</comment>
<dbReference type="InterPro" id="IPR007533">
    <property type="entry name" value="Cyt_c_oxidase_assmbl_CtaG"/>
</dbReference>
<reference evidence="11" key="1">
    <citation type="submission" date="2022-09" db="EMBL/GenBank/DDBJ databases">
        <title>Intensive care unit water sources are persistently colonized with multi-drug resistant bacteria and are the site of extensive horizontal gene transfer of antibiotic resistance genes.</title>
        <authorList>
            <person name="Diorio-Toth L."/>
        </authorList>
    </citation>
    <scope>NUCLEOTIDE SEQUENCE</scope>
    <source>
        <strain evidence="11">GD03710</strain>
    </source>
</reference>
<dbReference type="EMBL" id="JAOCIZ010000015">
    <property type="protein sequence ID" value="MDH1504523.1"/>
    <property type="molecule type" value="Genomic_DNA"/>
</dbReference>
<dbReference type="AlphaFoldDB" id="A0AA42UD97"/>
<gene>
    <name evidence="11" type="ORF">N5I20_05575</name>
</gene>
<keyword evidence="9 10" id="KW-0472">Membrane</keyword>
<evidence type="ECO:0000256" key="3">
    <source>
        <dbReference type="ARBA" id="ARBA00009620"/>
    </source>
</evidence>
<evidence type="ECO:0000256" key="7">
    <source>
        <dbReference type="ARBA" id="ARBA00022989"/>
    </source>
</evidence>
<dbReference type="PANTHER" id="PTHR21320">
    <property type="entry name" value="CYTOCHROME C OXIDASE ASSEMBLY PROTEIN COX11-RELATED"/>
    <property type="match status" value="1"/>
</dbReference>
<protein>
    <recommendedName>
        <fullName evidence="4">Cytochrome c oxidase assembly protein CtaG</fullName>
    </recommendedName>
</protein>
<sequence>MTQVSHAPLLRKLALVVLVMFGFAFALVPLYDVFCRITGLNGKTSDQAASTERAVIDSKRSIQIEFLAHADTRMPWEFSGETARLSVRPGEVKMVNFRVFNPTERAMVGQAVPSVSPGPAAAYLKKVECFCFNRQELRAGQSKLMPLKFYIDPALPGSINTITLSYSLYDITESVPAPAPALAQRK</sequence>
<keyword evidence="8" id="KW-0186">Copper</keyword>
<dbReference type="GO" id="GO:0005507">
    <property type="term" value="F:copper ion binding"/>
    <property type="evidence" value="ECO:0007669"/>
    <property type="project" value="InterPro"/>
</dbReference>
<dbReference type="Gene3D" id="2.60.370.10">
    <property type="entry name" value="Ctag/Cox11"/>
    <property type="match status" value="1"/>
</dbReference>
<evidence type="ECO:0000256" key="8">
    <source>
        <dbReference type="ARBA" id="ARBA00023008"/>
    </source>
</evidence>
<keyword evidence="5 10" id="KW-0812">Transmembrane</keyword>
<evidence type="ECO:0000256" key="2">
    <source>
        <dbReference type="ARBA" id="ARBA00004382"/>
    </source>
</evidence>
<dbReference type="InterPro" id="IPR023471">
    <property type="entry name" value="CtaG/Cox11_dom_sf"/>
</dbReference>
<dbReference type="Proteomes" id="UP001161704">
    <property type="component" value="Unassembled WGS sequence"/>
</dbReference>
<name>A0AA42UD97_AERCA</name>
<dbReference type="GO" id="GO:0005886">
    <property type="term" value="C:plasma membrane"/>
    <property type="evidence" value="ECO:0007669"/>
    <property type="project" value="UniProtKB-SubCell"/>
</dbReference>
<comment type="subcellular location">
    <subcellularLocation>
        <location evidence="2">Cell inner membrane</location>
        <topology evidence="2">Single-pass type II membrane protein</topology>
        <orientation evidence="2">Periplasmic side</orientation>
    </subcellularLocation>
</comment>
<evidence type="ECO:0000256" key="1">
    <source>
        <dbReference type="ARBA" id="ARBA00004007"/>
    </source>
</evidence>
<proteinExistence type="inferred from homology"/>
<dbReference type="PANTHER" id="PTHR21320:SF3">
    <property type="entry name" value="CYTOCHROME C OXIDASE ASSEMBLY PROTEIN COX11, MITOCHONDRIAL-RELATED"/>
    <property type="match status" value="1"/>
</dbReference>
<keyword evidence="6" id="KW-0735">Signal-anchor</keyword>
<evidence type="ECO:0000313" key="12">
    <source>
        <dbReference type="Proteomes" id="UP001161704"/>
    </source>
</evidence>
<evidence type="ECO:0000256" key="4">
    <source>
        <dbReference type="ARBA" id="ARBA00015384"/>
    </source>
</evidence>
<accession>A0AA42UD97</accession>
<dbReference type="PIRSF" id="PIRSF005413">
    <property type="entry name" value="COX11"/>
    <property type="match status" value="1"/>
</dbReference>